<evidence type="ECO:0000313" key="13">
    <source>
        <dbReference type="Proteomes" id="UP000198749"/>
    </source>
</evidence>
<dbReference type="Pfam" id="PF00254">
    <property type="entry name" value="FKBP_C"/>
    <property type="match status" value="1"/>
</dbReference>
<dbReference type="GO" id="GO:0003755">
    <property type="term" value="F:peptidyl-prolyl cis-trans isomerase activity"/>
    <property type="evidence" value="ECO:0007669"/>
    <property type="project" value="UniProtKB-UniRule"/>
</dbReference>
<evidence type="ECO:0000256" key="1">
    <source>
        <dbReference type="ARBA" id="ARBA00000971"/>
    </source>
</evidence>
<dbReference type="SUPFAM" id="SSF54534">
    <property type="entry name" value="FKBP-like"/>
    <property type="match status" value="1"/>
</dbReference>
<gene>
    <name evidence="12" type="ORF">SAMN03080615_03609</name>
</gene>
<keyword evidence="7 9" id="KW-0413">Isomerase</keyword>
<keyword evidence="13" id="KW-1185">Reference proteome</keyword>
<evidence type="ECO:0000256" key="7">
    <source>
        <dbReference type="ARBA" id="ARBA00023235"/>
    </source>
</evidence>
<dbReference type="PANTHER" id="PTHR47861">
    <property type="entry name" value="FKBP-TYPE PEPTIDYL-PROLYL CIS-TRANS ISOMERASE SLYD"/>
    <property type="match status" value="1"/>
</dbReference>
<accession>A0A1H9KQS9</accession>
<evidence type="ECO:0000256" key="10">
    <source>
        <dbReference type="RuleBase" id="RU003915"/>
    </source>
</evidence>
<evidence type="ECO:0000313" key="12">
    <source>
        <dbReference type="EMBL" id="SER01526.1"/>
    </source>
</evidence>
<evidence type="ECO:0000256" key="8">
    <source>
        <dbReference type="ARBA" id="ARBA00037071"/>
    </source>
</evidence>
<dbReference type="InterPro" id="IPR046357">
    <property type="entry name" value="PPIase_dom_sf"/>
</dbReference>
<dbReference type="InterPro" id="IPR001179">
    <property type="entry name" value="PPIase_FKBP_dom"/>
</dbReference>
<dbReference type="EC" id="5.2.1.8" evidence="10"/>
<dbReference type="OrthoDB" id="9808891at2"/>
<evidence type="ECO:0000256" key="4">
    <source>
        <dbReference type="ARBA" id="ARBA00022490"/>
    </source>
</evidence>
<evidence type="ECO:0000256" key="9">
    <source>
        <dbReference type="PROSITE-ProRule" id="PRU00277"/>
    </source>
</evidence>
<evidence type="ECO:0000256" key="2">
    <source>
        <dbReference type="ARBA" id="ARBA00004496"/>
    </source>
</evidence>
<keyword evidence="4" id="KW-0963">Cytoplasm</keyword>
<evidence type="ECO:0000256" key="6">
    <source>
        <dbReference type="ARBA" id="ARBA00023186"/>
    </source>
</evidence>
<comment type="subcellular location">
    <subcellularLocation>
        <location evidence="2">Cytoplasm</location>
    </subcellularLocation>
</comment>
<proteinExistence type="inferred from homology"/>
<dbReference type="Proteomes" id="UP000198749">
    <property type="component" value="Unassembled WGS sequence"/>
</dbReference>
<evidence type="ECO:0000256" key="3">
    <source>
        <dbReference type="ARBA" id="ARBA00006577"/>
    </source>
</evidence>
<comment type="similarity">
    <text evidence="3 10">Belongs to the FKBP-type PPIase family.</text>
</comment>
<sequence length="160" mass="17573">MSVTKDKVVQFHYHLTDADNSVEETTRGGSPMAYLHGHNNMISGLEKVMEGKAVGDTFSVTLTPQEAYGEFLPDCEQRIPVKHLQGAKKWRPGMVGTVHTEEGLRQVKVVKVGKFMVTVDNNHPLAGKTLTFDIEIVDVRDASAEEIAHGHAHGDGGHHH</sequence>
<comment type="function">
    <text evidence="8">Also involved in hydrogenase metallocenter assembly, probably by participating in the nickel insertion step. This function in hydrogenase biosynthesis requires chaperone activity and the presence of the metal-binding domain, but not PPIase activity.</text>
</comment>
<dbReference type="EMBL" id="FOGB01000014">
    <property type="protein sequence ID" value="SER01526.1"/>
    <property type="molecule type" value="Genomic_DNA"/>
</dbReference>
<evidence type="ECO:0000259" key="11">
    <source>
        <dbReference type="PROSITE" id="PS50059"/>
    </source>
</evidence>
<reference evidence="13" key="1">
    <citation type="submission" date="2016-10" db="EMBL/GenBank/DDBJ databases">
        <authorList>
            <person name="Varghese N."/>
            <person name="Submissions S."/>
        </authorList>
    </citation>
    <scope>NUCLEOTIDE SEQUENCE [LARGE SCALE GENOMIC DNA]</scope>
    <source>
        <strain evidence="13">DSM 18887</strain>
    </source>
</reference>
<organism evidence="12 13">
    <name type="scientific">Amphritea atlantica</name>
    <dbReference type="NCBI Taxonomy" id="355243"/>
    <lineage>
        <taxon>Bacteria</taxon>
        <taxon>Pseudomonadati</taxon>
        <taxon>Pseudomonadota</taxon>
        <taxon>Gammaproteobacteria</taxon>
        <taxon>Oceanospirillales</taxon>
        <taxon>Oceanospirillaceae</taxon>
        <taxon>Amphritea</taxon>
    </lineage>
</organism>
<dbReference type="RefSeq" id="WP_091360978.1">
    <property type="nucleotide sequence ID" value="NZ_AP025284.1"/>
</dbReference>
<dbReference type="Gene3D" id="3.10.50.40">
    <property type="match status" value="1"/>
</dbReference>
<protein>
    <recommendedName>
        <fullName evidence="10">Peptidyl-prolyl cis-trans isomerase</fullName>
        <ecNumber evidence="10">5.2.1.8</ecNumber>
    </recommendedName>
</protein>
<keyword evidence="5 9" id="KW-0697">Rotamase</keyword>
<dbReference type="PANTHER" id="PTHR47861:SF3">
    <property type="entry name" value="FKBP-TYPE PEPTIDYL-PROLYL CIS-TRANS ISOMERASE SLYD"/>
    <property type="match status" value="1"/>
</dbReference>
<dbReference type="PROSITE" id="PS50059">
    <property type="entry name" value="FKBP_PPIASE"/>
    <property type="match status" value="1"/>
</dbReference>
<name>A0A1H9KQS9_9GAMM</name>
<keyword evidence="6" id="KW-0143">Chaperone</keyword>
<dbReference type="GO" id="GO:0005737">
    <property type="term" value="C:cytoplasm"/>
    <property type="evidence" value="ECO:0007669"/>
    <property type="project" value="UniProtKB-SubCell"/>
</dbReference>
<dbReference type="STRING" id="355243.SAMN03080615_03609"/>
<comment type="catalytic activity">
    <reaction evidence="1 9 10">
        <text>[protein]-peptidylproline (omega=180) = [protein]-peptidylproline (omega=0)</text>
        <dbReference type="Rhea" id="RHEA:16237"/>
        <dbReference type="Rhea" id="RHEA-COMP:10747"/>
        <dbReference type="Rhea" id="RHEA-COMP:10748"/>
        <dbReference type="ChEBI" id="CHEBI:83833"/>
        <dbReference type="ChEBI" id="CHEBI:83834"/>
        <dbReference type="EC" id="5.2.1.8"/>
    </reaction>
</comment>
<dbReference type="AlphaFoldDB" id="A0A1H9KQS9"/>
<dbReference type="GO" id="GO:0042026">
    <property type="term" value="P:protein refolding"/>
    <property type="evidence" value="ECO:0007669"/>
    <property type="project" value="UniProtKB-ARBA"/>
</dbReference>
<feature type="domain" description="PPIase FKBP-type" evidence="11">
    <location>
        <begin position="6"/>
        <end position="80"/>
    </location>
</feature>
<evidence type="ECO:0000256" key="5">
    <source>
        <dbReference type="ARBA" id="ARBA00023110"/>
    </source>
</evidence>